<evidence type="ECO:0000256" key="3">
    <source>
        <dbReference type="ARBA" id="ARBA00022763"/>
    </source>
</evidence>
<dbReference type="PIRSF" id="PIRSF011769">
    <property type="entry name" value="Cell_cycle_RAD17"/>
    <property type="match status" value="1"/>
</dbReference>
<comment type="similarity">
    <text evidence="2 6">Belongs to the rad1 family.</text>
</comment>
<dbReference type="InterPro" id="IPR003021">
    <property type="entry name" value="Rad1_Rec1_Rad17"/>
</dbReference>
<dbReference type="GO" id="GO:0006302">
    <property type="term" value="P:double-strand break repair"/>
    <property type="evidence" value="ECO:0007669"/>
    <property type="project" value="UniProtKB-UniRule"/>
</dbReference>
<organism evidence="8 9">
    <name type="scientific">Zygosaccharomyces rouxii</name>
    <dbReference type="NCBI Taxonomy" id="4956"/>
    <lineage>
        <taxon>Eukaryota</taxon>
        <taxon>Fungi</taxon>
        <taxon>Dikarya</taxon>
        <taxon>Ascomycota</taxon>
        <taxon>Saccharomycotina</taxon>
        <taxon>Saccharomycetes</taxon>
        <taxon>Saccharomycetales</taxon>
        <taxon>Saccharomycetaceae</taxon>
        <taxon>Zygosaccharomyces</taxon>
    </lineage>
</organism>
<dbReference type="InterPro" id="IPR016587">
    <property type="entry name" value="Rad17"/>
</dbReference>
<dbReference type="GO" id="GO:0007131">
    <property type="term" value="P:reciprocal meiotic recombination"/>
    <property type="evidence" value="ECO:0007669"/>
    <property type="project" value="InterPro"/>
</dbReference>
<evidence type="ECO:0000256" key="1">
    <source>
        <dbReference type="ARBA" id="ARBA00004123"/>
    </source>
</evidence>
<dbReference type="Gene3D" id="3.70.10.10">
    <property type="match status" value="1"/>
</dbReference>
<evidence type="ECO:0000256" key="2">
    <source>
        <dbReference type="ARBA" id="ARBA00010991"/>
    </source>
</evidence>
<gene>
    <name evidence="8" type="ORF">ZYGR_0AI00260</name>
</gene>
<dbReference type="Proteomes" id="UP000187013">
    <property type="component" value="Unassembled WGS sequence"/>
</dbReference>
<keyword evidence="4 6" id="KW-0234">DNA repair</keyword>
<proteinExistence type="inferred from homology"/>
<keyword evidence="3 6" id="KW-0227">DNA damage</keyword>
<dbReference type="EMBL" id="BDGX01000035">
    <property type="protein sequence ID" value="GAV52744.1"/>
    <property type="molecule type" value="Genomic_DNA"/>
</dbReference>
<evidence type="ECO:0000313" key="9">
    <source>
        <dbReference type="Proteomes" id="UP000187013"/>
    </source>
</evidence>
<dbReference type="GO" id="GO:0003684">
    <property type="term" value="F:damaged DNA binding"/>
    <property type="evidence" value="ECO:0007669"/>
    <property type="project" value="UniProtKB-UniRule"/>
</dbReference>
<evidence type="ECO:0000256" key="5">
    <source>
        <dbReference type="ARBA" id="ARBA00023242"/>
    </source>
</evidence>
<dbReference type="PANTHER" id="PTHR10870">
    <property type="entry name" value="CELL CYCLE CHECKPOINT PROTEIN RAD1"/>
    <property type="match status" value="1"/>
</dbReference>
<keyword evidence="6" id="KW-0238">DNA-binding</keyword>
<keyword evidence="6" id="KW-0540">Nuclease</keyword>
<keyword evidence="5 6" id="KW-0539">Nucleus</keyword>
<comment type="caution">
    <text evidence="8">The sequence shown here is derived from an EMBL/GenBank/DDBJ whole genome shotgun (WGS) entry which is preliminary data.</text>
</comment>
<evidence type="ECO:0000256" key="7">
    <source>
        <dbReference type="SAM" id="MobiDB-lite"/>
    </source>
</evidence>
<dbReference type="OrthoDB" id="337581at2759"/>
<reference evidence="8 9" key="1">
    <citation type="submission" date="2016-08" db="EMBL/GenBank/DDBJ databases">
        <title>Draft genome sequence of allopolyploid Zygosaccharomyces rouxii.</title>
        <authorList>
            <person name="Watanabe J."/>
            <person name="Uehara K."/>
            <person name="Mogi Y."/>
            <person name="Tsukioka Y."/>
        </authorList>
    </citation>
    <scope>NUCLEOTIDE SEQUENCE [LARGE SCALE GENOMIC DNA]</scope>
    <source>
        <strain evidence="8 9">NBRC 110957</strain>
    </source>
</reference>
<dbReference type="GO" id="GO:0016787">
    <property type="term" value="F:hydrolase activity"/>
    <property type="evidence" value="ECO:0007669"/>
    <property type="project" value="UniProtKB-KW"/>
</dbReference>
<dbReference type="Pfam" id="PF02144">
    <property type="entry name" value="Rad1"/>
    <property type="match status" value="1"/>
</dbReference>
<keyword evidence="6" id="KW-0378">Hydrolase</keyword>
<dbReference type="GO" id="GO:0004518">
    <property type="term" value="F:nuclease activity"/>
    <property type="evidence" value="ECO:0007669"/>
    <property type="project" value="UniProtKB-KW"/>
</dbReference>
<evidence type="ECO:0000256" key="6">
    <source>
        <dbReference type="PIRNR" id="PIRNR011769"/>
    </source>
</evidence>
<dbReference type="PANTHER" id="PTHR10870:SF0">
    <property type="entry name" value="CELL CYCLE CHECKPOINT PROTEIN RAD1"/>
    <property type="match status" value="1"/>
</dbReference>
<dbReference type="InterPro" id="IPR046938">
    <property type="entry name" value="DNA_clamp_sf"/>
</dbReference>
<protein>
    <recommendedName>
        <fullName evidence="6">DNA damage checkpoint control protein RAD17</fullName>
    </recommendedName>
</protein>
<feature type="compositionally biased region" description="Basic residues" evidence="7">
    <location>
        <begin position="344"/>
        <end position="354"/>
    </location>
</feature>
<dbReference type="GO" id="GO:0000077">
    <property type="term" value="P:DNA damage checkpoint signaling"/>
    <property type="evidence" value="ECO:0007669"/>
    <property type="project" value="UniProtKB-UniRule"/>
</dbReference>
<evidence type="ECO:0000256" key="4">
    <source>
        <dbReference type="ARBA" id="ARBA00023204"/>
    </source>
</evidence>
<name>A0A1Q3AAH6_ZYGRO</name>
<dbReference type="AlphaFoldDB" id="A0A1Q3AAH6"/>
<accession>A0A1Q3AAH6</accession>
<dbReference type="PRINTS" id="PR01245">
    <property type="entry name" value="RAD1REC1"/>
</dbReference>
<dbReference type="GO" id="GO:0030896">
    <property type="term" value="C:checkpoint clamp complex"/>
    <property type="evidence" value="ECO:0007669"/>
    <property type="project" value="UniProtKB-UniRule"/>
</dbReference>
<feature type="region of interest" description="Disordered" evidence="7">
    <location>
        <begin position="344"/>
        <end position="367"/>
    </location>
</feature>
<dbReference type="GO" id="GO:0003690">
    <property type="term" value="F:double-stranded DNA binding"/>
    <property type="evidence" value="ECO:0007669"/>
    <property type="project" value="InterPro"/>
</dbReference>
<sequence length="408" mass="45789">MRINDGKVTHFSASTFHLDHITTALNCLTPFDNKQDVLIFIDEDGLSFARECNHTIRIQLFLSRDLFASYSYHNELGDQSTLCVNMNYLLNSFNVAHRNVDDALESTLSYNGPGTPLQLIFEDSLITESVEYHTYHVSSFDSIGLKLDRDQVLFECIIKGDVLHSAIKDLKEIGCRGCCVFAKLDEDGENTFALLSKSQLGFSRIKLPSSRSILEKLEVYDGDSTTLIYDKPVLGFFDFSSFDKIRQSTKVASKVLLRMDVHGLLSVNILSRTDDMILTDTRSNGNNYNGNSSNNGGHHKQLSGEYPGIVIEVCMLEKENIDEADQEEFQLLMEINELERTSRFSKKSTYRRRQAVPNDGRGIDETSTDNLLGLTNAKLDAAAAAAPPPARNDDILPRSNNNEIPLFF</sequence>
<comment type="subcellular location">
    <subcellularLocation>
        <location evidence="1 6">Nucleus</location>
    </subcellularLocation>
</comment>
<dbReference type="SUPFAM" id="SSF55979">
    <property type="entry name" value="DNA clamp"/>
    <property type="match status" value="1"/>
</dbReference>
<evidence type="ECO:0000313" key="8">
    <source>
        <dbReference type="EMBL" id="GAV52744.1"/>
    </source>
</evidence>
<comment type="function">
    <text evidence="6">Component of the checkpoint clamp complex involved in the surveillance mechanism that allows the DNA repair pathways to act to restore the integrity of the DNA prior to DNA synthesis or separation of the replicated chromosomes.</text>
</comment>